<proteinExistence type="predicted"/>
<protein>
    <submittedName>
        <fullName evidence="2">Oligosaccharide repeat unit polymerase</fullName>
    </submittedName>
</protein>
<keyword evidence="1" id="KW-0812">Transmembrane</keyword>
<feature type="transmembrane region" description="Helical" evidence="1">
    <location>
        <begin position="353"/>
        <end position="368"/>
    </location>
</feature>
<keyword evidence="1" id="KW-1133">Transmembrane helix</keyword>
<dbReference type="NCBIfam" id="NF033860">
    <property type="entry name" value="Wzy_O6_O28"/>
    <property type="match status" value="1"/>
</dbReference>
<feature type="transmembrane region" description="Helical" evidence="1">
    <location>
        <begin position="20"/>
        <end position="43"/>
    </location>
</feature>
<keyword evidence="3" id="KW-1185">Reference proteome</keyword>
<feature type="transmembrane region" description="Helical" evidence="1">
    <location>
        <begin position="63"/>
        <end position="79"/>
    </location>
</feature>
<comment type="caution">
    <text evidence="2">The sequence shown here is derived from an EMBL/GenBank/DDBJ whole genome shotgun (WGS) entry which is preliminary data.</text>
</comment>
<feature type="transmembrane region" description="Helical" evidence="1">
    <location>
        <begin position="158"/>
        <end position="189"/>
    </location>
</feature>
<dbReference type="RefSeq" id="WP_252768217.1">
    <property type="nucleotide sequence ID" value="NZ_JAMXMC010000002.1"/>
</dbReference>
<evidence type="ECO:0000313" key="3">
    <source>
        <dbReference type="Proteomes" id="UP001204851"/>
    </source>
</evidence>
<sequence length="414" mass="46266">MPPRPTATATPRTERRARSFFLATYCALFLVPAIACCLIIDTVDVNIGDFLGAAVQSDSLDRYLGLAIFAACYAALYRLGSRMLATPWKSSSLMPRAELVATIWLACFAVDIFFYVVFGFGRAGAETSTSLSIFSTLMPKDVSLVLLLFINVDQPKRVFALMAVFTAFALSLGWTGQFFTLFVMSLYLFRHWLQRRKLLVVSIVLAGIAAYPAIFSIKLGVRQGDDFGYNPLTVVHLASRLTGYPALVYLQGATNDFLAIYQSYFSNLYYIIEPLLAIIPKSIFGMTGNITLEKAIVEFVGGNPDLTQFIWGLPTKLWFYWQAGPLHFMAFCVENTLVIGGLYAYARRTRDEFLSFYLFFLIGMYVWAGDISTMFVSLLRILILFGFYQTLNAAFPERHATRRVVSATPAGALE</sequence>
<gene>
    <name evidence="2" type="primary">wzy</name>
    <name evidence="2" type="ORF">M0L44_03460</name>
</gene>
<dbReference type="Proteomes" id="UP001204851">
    <property type="component" value="Unassembled WGS sequence"/>
</dbReference>
<feature type="transmembrane region" description="Helical" evidence="1">
    <location>
        <begin position="198"/>
        <end position="217"/>
    </location>
</feature>
<evidence type="ECO:0000313" key="2">
    <source>
        <dbReference type="EMBL" id="MCO5975782.1"/>
    </source>
</evidence>
<evidence type="ECO:0000256" key="1">
    <source>
        <dbReference type="SAM" id="Phobius"/>
    </source>
</evidence>
<dbReference type="EMBL" id="JAMXMC010000002">
    <property type="protein sequence ID" value="MCO5975782.1"/>
    <property type="molecule type" value="Genomic_DNA"/>
</dbReference>
<reference evidence="2 3" key="1">
    <citation type="submission" date="2022-06" db="EMBL/GenBank/DDBJ databases">
        <title>Ideonella sp. NS12-5 Genome sequencing and assembly.</title>
        <authorList>
            <person name="Jung Y."/>
        </authorList>
    </citation>
    <scope>NUCLEOTIDE SEQUENCE [LARGE SCALE GENOMIC DNA]</scope>
    <source>
        <strain evidence="2 3">NS12-5</strain>
    </source>
</reference>
<keyword evidence="1" id="KW-0472">Membrane</keyword>
<accession>A0ABT1BHT6</accession>
<feature type="transmembrane region" description="Helical" evidence="1">
    <location>
        <begin position="99"/>
        <end position="121"/>
    </location>
</feature>
<name>A0ABT1BHT6_9BURK</name>
<feature type="transmembrane region" description="Helical" evidence="1">
    <location>
        <begin position="326"/>
        <end position="346"/>
    </location>
</feature>
<organism evidence="2 3">
    <name type="scientific">Ideonella oryzae</name>
    <dbReference type="NCBI Taxonomy" id="2937441"/>
    <lineage>
        <taxon>Bacteria</taxon>
        <taxon>Pseudomonadati</taxon>
        <taxon>Pseudomonadota</taxon>
        <taxon>Betaproteobacteria</taxon>
        <taxon>Burkholderiales</taxon>
        <taxon>Sphaerotilaceae</taxon>
        <taxon>Ideonella</taxon>
    </lineage>
</organism>